<dbReference type="RefSeq" id="WP_011753127.1">
    <property type="nucleotide sequence ID" value="NC_008698.1"/>
</dbReference>
<dbReference type="KEGG" id="tpe:Tpen_1465"/>
<dbReference type="Pfam" id="PF00596">
    <property type="entry name" value="Aldolase_II"/>
    <property type="match status" value="1"/>
</dbReference>
<gene>
    <name evidence="4" type="ordered locus">Tpen_1465</name>
</gene>
<name>A1S082_THEPD</name>
<dbReference type="GO" id="GO:0005829">
    <property type="term" value="C:cytosol"/>
    <property type="evidence" value="ECO:0007669"/>
    <property type="project" value="TreeGrafter"/>
</dbReference>
<dbReference type="PANTHER" id="PTHR22789:SF0">
    <property type="entry name" value="3-OXO-TETRONATE 4-PHOSPHATE DECARBOXYLASE-RELATED"/>
    <property type="match status" value="1"/>
</dbReference>
<proteinExistence type="predicted"/>
<dbReference type="Proteomes" id="UP000000641">
    <property type="component" value="Chromosome"/>
</dbReference>
<dbReference type="EMBL" id="CP000505">
    <property type="protein sequence ID" value="ABL78862.1"/>
    <property type="molecule type" value="Genomic_DNA"/>
</dbReference>
<dbReference type="GO" id="GO:0016832">
    <property type="term" value="F:aldehyde-lyase activity"/>
    <property type="evidence" value="ECO:0007669"/>
    <property type="project" value="TreeGrafter"/>
</dbReference>
<keyword evidence="2" id="KW-0456">Lyase</keyword>
<dbReference type="GO" id="GO:0019323">
    <property type="term" value="P:pentose catabolic process"/>
    <property type="evidence" value="ECO:0007669"/>
    <property type="project" value="TreeGrafter"/>
</dbReference>
<accession>A1S082</accession>
<dbReference type="HOGENOM" id="CLU_006033_3_0_2"/>
<dbReference type="EnsemblBacteria" id="ABL78862">
    <property type="protein sequence ID" value="ABL78862"/>
    <property type="gene ID" value="Tpen_1465"/>
</dbReference>
<dbReference type="eggNOG" id="arCOG04226">
    <property type="taxonomic scope" value="Archaea"/>
</dbReference>
<keyword evidence="1" id="KW-0479">Metal-binding</keyword>
<evidence type="ECO:0000313" key="5">
    <source>
        <dbReference type="Proteomes" id="UP000000641"/>
    </source>
</evidence>
<evidence type="ECO:0000259" key="3">
    <source>
        <dbReference type="SMART" id="SM01007"/>
    </source>
</evidence>
<evidence type="ECO:0000256" key="1">
    <source>
        <dbReference type="ARBA" id="ARBA00022723"/>
    </source>
</evidence>
<dbReference type="GO" id="GO:0046872">
    <property type="term" value="F:metal ion binding"/>
    <property type="evidence" value="ECO:0007669"/>
    <property type="project" value="UniProtKB-KW"/>
</dbReference>
<evidence type="ECO:0000256" key="2">
    <source>
        <dbReference type="ARBA" id="ARBA00023239"/>
    </source>
</evidence>
<evidence type="ECO:0000313" key="4">
    <source>
        <dbReference type="EMBL" id="ABL78862.1"/>
    </source>
</evidence>
<dbReference type="OrthoDB" id="18709at2157"/>
<dbReference type="InterPro" id="IPR036409">
    <property type="entry name" value="Aldolase_II/adducin_N_sf"/>
</dbReference>
<dbReference type="GeneID" id="4601583"/>
<organism evidence="4 5">
    <name type="scientific">Thermofilum pendens (strain DSM 2475 / Hrk 5)</name>
    <dbReference type="NCBI Taxonomy" id="368408"/>
    <lineage>
        <taxon>Archaea</taxon>
        <taxon>Thermoproteota</taxon>
        <taxon>Thermoprotei</taxon>
        <taxon>Thermofilales</taxon>
        <taxon>Thermofilaceae</taxon>
        <taxon>Thermofilum</taxon>
    </lineage>
</organism>
<keyword evidence="5" id="KW-1185">Reference proteome</keyword>
<dbReference type="InterPro" id="IPR050197">
    <property type="entry name" value="Aldolase_class_II_sugar_metab"/>
</dbReference>
<feature type="domain" description="Class II aldolase/adducin N-terminal" evidence="3">
    <location>
        <begin position="8"/>
        <end position="184"/>
    </location>
</feature>
<dbReference type="UniPathway" id="UPA00071"/>
<dbReference type="PANTHER" id="PTHR22789">
    <property type="entry name" value="FUCULOSE PHOSPHATE ALDOLASE"/>
    <property type="match status" value="1"/>
</dbReference>
<dbReference type="STRING" id="368408.Tpen_1465"/>
<dbReference type="SMART" id="SM01007">
    <property type="entry name" value="Aldolase_II"/>
    <property type="match status" value="1"/>
</dbReference>
<dbReference type="InterPro" id="IPR001303">
    <property type="entry name" value="Aldolase_II/adducin_N"/>
</dbReference>
<dbReference type="Gene3D" id="3.40.225.10">
    <property type="entry name" value="Class II aldolase/adducin N-terminal domain"/>
    <property type="match status" value="1"/>
</dbReference>
<protein>
    <submittedName>
        <fullName evidence="4">Class II aldolase/adducin family protein</fullName>
    </submittedName>
</protein>
<reference evidence="5" key="1">
    <citation type="journal article" date="2008" name="J. Bacteriol.">
        <title>Genome sequence of Thermofilum pendens reveals an exceptional loss of biosynthetic pathways without genome reduction.</title>
        <authorList>
            <person name="Anderson I."/>
            <person name="Rodriguez J."/>
            <person name="Susanti D."/>
            <person name="Porat I."/>
            <person name="Reich C."/>
            <person name="Ulrich L.E."/>
            <person name="Elkins J.G."/>
            <person name="Mavromatis K."/>
            <person name="Lykidis A."/>
            <person name="Kim E."/>
            <person name="Thompson L.S."/>
            <person name="Nolan M."/>
            <person name="Land M."/>
            <person name="Copeland A."/>
            <person name="Lapidus A."/>
            <person name="Lucas S."/>
            <person name="Detter C."/>
            <person name="Zhulin I.B."/>
            <person name="Olsen G.J."/>
            <person name="Whitman W."/>
            <person name="Mukhopadhyay B."/>
            <person name="Bristow J."/>
            <person name="Kyrpides N."/>
        </authorList>
    </citation>
    <scope>NUCLEOTIDE SEQUENCE [LARGE SCALE GENOMIC DNA]</scope>
    <source>
        <strain evidence="5">DSM 2475 / Hrk 5</strain>
    </source>
</reference>
<sequence>MLYGDLRREVADAFRRLEELGLNWGYSGNISVRAGQGVYVVSPSGVLKSKLRPEDVLVVREDGSVVDGRGKPSVEFKTHLAVYRARRDVNAVVHAHPVYSGVLAALRVGLKPVLEELVLYLGGPIEVAEYAPPGTEELARNVVKALGDRCAVLMANHGALACGSTLEEAIANLGYLERAAKVAVYSRILGTPFELPEETVELERRLYLERRFGKA</sequence>
<dbReference type="AlphaFoldDB" id="A1S082"/>
<dbReference type="SUPFAM" id="SSF53639">
    <property type="entry name" value="AraD/HMP-PK domain-like"/>
    <property type="match status" value="1"/>
</dbReference>